<dbReference type="InterPro" id="IPR006860">
    <property type="entry name" value="FecR"/>
</dbReference>
<comment type="caution">
    <text evidence="4">The sequence shown here is derived from an EMBL/GenBank/DDBJ whole genome shotgun (WGS) entry which is preliminary data.</text>
</comment>
<dbReference type="Proteomes" id="UP000032049">
    <property type="component" value="Unassembled WGS sequence"/>
</dbReference>
<evidence type="ECO:0008006" key="6">
    <source>
        <dbReference type="Google" id="ProtNLM"/>
    </source>
</evidence>
<evidence type="ECO:0000259" key="2">
    <source>
        <dbReference type="Pfam" id="PF04773"/>
    </source>
</evidence>
<dbReference type="Gene3D" id="2.60.120.1440">
    <property type="match status" value="1"/>
</dbReference>
<feature type="domain" description="FecR protein" evidence="2">
    <location>
        <begin position="175"/>
        <end position="270"/>
    </location>
</feature>
<dbReference type="InterPro" id="IPR032508">
    <property type="entry name" value="FecR_C"/>
</dbReference>
<keyword evidence="1" id="KW-0472">Membrane</keyword>
<dbReference type="GO" id="GO:0016989">
    <property type="term" value="F:sigma factor antagonist activity"/>
    <property type="evidence" value="ECO:0007669"/>
    <property type="project" value="TreeGrafter"/>
</dbReference>
<dbReference type="OrthoDB" id="1099963at2"/>
<dbReference type="PANTHER" id="PTHR30273:SF2">
    <property type="entry name" value="PROTEIN FECR"/>
    <property type="match status" value="1"/>
</dbReference>
<name>A0A0D0GI13_9SPHI</name>
<accession>A0A0D0GI13</accession>
<organism evidence="4 5">
    <name type="scientific">Pedobacter lusitanus</name>
    <dbReference type="NCBI Taxonomy" id="1503925"/>
    <lineage>
        <taxon>Bacteria</taxon>
        <taxon>Pseudomonadati</taxon>
        <taxon>Bacteroidota</taxon>
        <taxon>Sphingobacteriia</taxon>
        <taxon>Sphingobacteriales</taxon>
        <taxon>Sphingobacteriaceae</taxon>
        <taxon>Pedobacter</taxon>
    </lineage>
</organism>
<keyword evidence="1" id="KW-1133">Transmembrane helix</keyword>
<feature type="domain" description="Protein FecR C-terminal" evidence="3">
    <location>
        <begin position="312"/>
        <end position="380"/>
    </location>
</feature>
<keyword evidence="1" id="KW-0812">Transmembrane</keyword>
<dbReference type="PIRSF" id="PIRSF018266">
    <property type="entry name" value="FecR"/>
    <property type="match status" value="1"/>
</dbReference>
<feature type="transmembrane region" description="Helical" evidence="1">
    <location>
        <begin position="75"/>
        <end position="94"/>
    </location>
</feature>
<evidence type="ECO:0000259" key="3">
    <source>
        <dbReference type="Pfam" id="PF16344"/>
    </source>
</evidence>
<dbReference type="EMBL" id="JXRA01000052">
    <property type="protein sequence ID" value="KIO76872.1"/>
    <property type="molecule type" value="Genomic_DNA"/>
</dbReference>
<dbReference type="Pfam" id="PF04773">
    <property type="entry name" value="FecR"/>
    <property type="match status" value="1"/>
</dbReference>
<dbReference type="STRING" id="1503925.TH53_12260"/>
<dbReference type="Gene3D" id="3.55.50.30">
    <property type="match status" value="1"/>
</dbReference>
<protein>
    <recommendedName>
        <fullName evidence="6">FecR family protein</fullName>
    </recommendedName>
</protein>
<evidence type="ECO:0000313" key="5">
    <source>
        <dbReference type="Proteomes" id="UP000032049"/>
    </source>
</evidence>
<dbReference type="AlphaFoldDB" id="A0A0D0GI13"/>
<dbReference type="PANTHER" id="PTHR30273">
    <property type="entry name" value="PERIPLASMIC SIGNAL SENSOR AND SIGMA FACTOR ACTIVATOR FECR-RELATED"/>
    <property type="match status" value="1"/>
</dbReference>
<dbReference type="RefSeq" id="WP_041882408.1">
    <property type="nucleotide sequence ID" value="NZ_CP157278.1"/>
</dbReference>
<evidence type="ECO:0000313" key="4">
    <source>
        <dbReference type="EMBL" id="KIO76872.1"/>
    </source>
</evidence>
<evidence type="ECO:0000256" key="1">
    <source>
        <dbReference type="SAM" id="Phobius"/>
    </source>
</evidence>
<keyword evidence="5" id="KW-1185">Reference proteome</keyword>
<dbReference type="Pfam" id="PF16344">
    <property type="entry name" value="FecR_C"/>
    <property type="match status" value="1"/>
</dbReference>
<reference evidence="4 5" key="1">
    <citation type="submission" date="2015-01" db="EMBL/GenBank/DDBJ databases">
        <title>Draft genome sequence of Pedobacter sp. NL19 isolated from sludge of an effluent treatment pond in an abandoned uranium mine.</title>
        <authorList>
            <person name="Santos T."/>
            <person name="Caetano T."/>
            <person name="Covas C."/>
            <person name="Cruz A."/>
            <person name="Mendo S."/>
        </authorList>
    </citation>
    <scope>NUCLEOTIDE SEQUENCE [LARGE SCALE GENOMIC DNA]</scope>
    <source>
        <strain evidence="4 5">NL19</strain>
    </source>
</reference>
<gene>
    <name evidence="4" type="ORF">TH53_12260</name>
</gene>
<proteinExistence type="predicted"/>
<sequence>MMDEIKDLLDRYISNTCSVVEKEHIENWLDTYVNENNEWQTIDDAQKKYYLDSLLSTIHTIIDQPQKKHYFKLNLSRVLAIASAVILVLFSVFFCYQRYQYRQAAVSLIKNDVKGGGNKARLTLANGKQILLADASDGAIANESGIKITKKEDGQLTYEISEPSKTAFEQSLYNKIETPNGGQYQLNLPDGTKVWLNAATTLKYNVNMASAKERKVELSGEAYFEVAKDKIHPFIVQSARQEIKVLGTHFNVDSYPDQHMIKTTLLEGSVLVHQSGFTDLLLKPDQQSINSAKGLQIISANIKETMAWKNGYFIFNGEKLEDIMKKISRWYDVQVIFEDDLQLMPFTGVISRSKNLSSILQLLQETGNVHFKKEGGSVIIMK</sequence>
<dbReference type="InterPro" id="IPR012373">
    <property type="entry name" value="Ferrdict_sens_TM"/>
</dbReference>